<dbReference type="InterPro" id="IPR008936">
    <property type="entry name" value="Rho_GTPase_activation_prot"/>
</dbReference>
<evidence type="ECO:0000256" key="6">
    <source>
        <dbReference type="PROSITE-ProRule" id="PRU00125"/>
    </source>
</evidence>
<dbReference type="EMBL" id="KZ989526">
    <property type="protein sequence ID" value="RKP26066.1"/>
    <property type="molecule type" value="Genomic_DNA"/>
</dbReference>
<evidence type="ECO:0000313" key="11">
    <source>
        <dbReference type="Proteomes" id="UP000278143"/>
    </source>
</evidence>
<evidence type="ECO:0000313" key="10">
    <source>
        <dbReference type="EMBL" id="RKP26066.1"/>
    </source>
</evidence>
<keyword evidence="2 6" id="KW-0479">Metal-binding</keyword>
<feature type="domain" description="Rho-GAP" evidence="9">
    <location>
        <begin position="725"/>
        <end position="927"/>
    </location>
</feature>
<evidence type="ECO:0000259" key="8">
    <source>
        <dbReference type="PROSITE" id="PS50023"/>
    </source>
</evidence>
<feature type="compositionally biased region" description="Low complexity" evidence="7">
    <location>
        <begin position="990"/>
        <end position="1012"/>
    </location>
</feature>
<comment type="subcellular location">
    <subcellularLocation>
        <location evidence="1">Nucleus</location>
    </subcellularLocation>
</comment>
<accession>A0A4P9Z0X0</accession>
<dbReference type="AlphaFoldDB" id="A0A4P9Z0X0"/>
<proteinExistence type="predicted"/>
<feature type="domain" description="LIM zinc-binding" evidence="8">
    <location>
        <begin position="441"/>
        <end position="504"/>
    </location>
</feature>
<dbReference type="PROSITE" id="PS50238">
    <property type="entry name" value="RHOGAP"/>
    <property type="match status" value="1"/>
</dbReference>
<keyword evidence="11" id="KW-1185">Reference proteome</keyword>
<keyword evidence="4 6" id="KW-0862">Zinc</keyword>
<evidence type="ECO:0000256" key="3">
    <source>
        <dbReference type="ARBA" id="ARBA00022737"/>
    </source>
</evidence>
<protein>
    <recommendedName>
        <fullName evidence="12">RhoGAP-domain-containing protein</fullName>
    </recommendedName>
</protein>
<dbReference type="FunFam" id="2.10.110.10:FF:000058">
    <property type="entry name" value="Rho GTPase activator Lrg11"/>
    <property type="match status" value="1"/>
</dbReference>
<feature type="region of interest" description="Disordered" evidence="7">
    <location>
        <begin position="1064"/>
        <end position="1106"/>
    </location>
</feature>
<reference evidence="11" key="1">
    <citation type="journal article" date="2018" name="Nat. Microbiol.">
        <title>Leveraging single-cell genomics to expand the fungal tree of life.</title>
        <authorList>
            <person name="Ahrendt S.R."/>
            <person name="Quandt C.A."/>
            <person name="Ciobanu D."/>
            <person name="Clum A."/>
            <person name="Salamov A."/>
            <person name="Andreopoulos B."/>
            <person name="Cheng J.F."/>
            <person name="Woyke T."/>
            <person name="Pelin A."/>
            <person name="Henrissat B."/>
            <person name="Reynolds N.K."/>
            <person name="Benny G.L."/>
            <person name="Smith M.E."/>
            <person name="James T.Y."/>
            <person name="Grigoriev I.V."/>
        </authorList>
    </citation>
    <scope>NUCLEOTIDE SEQUENCE [LARGE SCALE GENOMIC DNA]</scope>
    <source>
        <strain evidence="11">Benny S71-1</strain>
    </source>
</reference>
<dbReference type="SMART" id="SM00324">
    <property type="entry name" value="RhoGAP"/>
    <property type="match status" value="1"/>
</dbReference>
<dbReference type="Gene3D" id="2.10.110.10">
    <property type="entry name" value="Cysteine Rich Protein"/>
    <property type="match status" value="3"/>
</dbReference>
<dbReference type="Pfam" id="PF00412">
    <property type="entry name" value="LIM"/>
    <property type="match status" value="2"/>
</dbReference>
<evidence type="ECO:0008006" key="12">
    <source>
        <dbReference type="Google" id="ProtNLM"/>
    </source>
</evidence>
<dbReference type="PROSITE" id="PS50023">
    <property type="entry name" value="LIM_DOMAIN_2"/>
    <property type="match status" value="3"/>
</dbReference>
<keyword evidence="5" id="KW-0539">Nucleus</keyword>
<evidence type="ECO:0000256" key="7">
    <source>
        <dbReference type="SAM" id="MobiDB-lite"/>
    </source>
</evidence>
<feature type="region of interest" description="Disordered" evidence="7">
    <location>
        <begin position="988"/>
        <end position="1033"/>
    </location>
</feature>
<dbReference type="SUPFAM" id="SSF57716">
    <property type="entry name" value="Glucocorticoid receptor-like (DNA-binding domain)"/>
    <property type="match status" value="2"/>
</dbReference>
<feature type="region of interest" description="Disordered" evidence="7">
    <location>
        <begin position="630"/>
        <end position="650"/>
    </location>
</feature>
<sequence>MAVQTREVDSVKSPIGSPVQIHTATAAAATTATTATTTTTTSGRSDPDNPLADALADASAYDEANVLRTEAQTAQCRRCKSPITDEPLVRALGGDYHMECFRCIDCNEIVANKFFPTMDDDGIQHPTCERDYFRRLNLICDHCKDPLRGSYITALGRKFHMDHFSCSACNTVFGPQDSYYEHNGKVYCHYHYSIRFAGKCAGCRYAIMKQFVEISKADADEHWHPECYMINKFWNVRLANTLKAEEDAELFAGDMHPQTTKRLKYEQEQMEEKVYQIWTALSAFEESSAACISDMLLYVSNGAYLDGVRMAGTFILHVEVLFASIDSLEEKMAEHNDSTGLVHTKEPKLLCRKIISFFTILSHTQEVGVQMVGVTQELLQLVTRLAHFLKNLIRVALTAALRLEQQYGSTMAVFDFLNKITELAGHSHAATVDLDLDLTSDQCRACHVTLEEPCIRHGNCRWHLACLRCCRCERALGDDMAAARFRATDQTIWCKTCATTASIETVDGFRRITQLEQYTFLLRVAQQRLTGLLKMKGAKPATASTVTASTATDRDPTRNISITGPPVGDASGEAFAALQRAPQLDKRLSNSTYLARRQTLVRHQDEPAHHTLVDVGTGAKVARREDSASIKQGQLPAAHEGLSRSGHVQGGRRREARQYLSELSALHTFIVRHIAVMLMAPLVQEYFTMDELLELVDPQKNTFWSRFKTSLKQGKKAAKEGTFCVPLELLVEKSGIDSTLGVSPGIVRIPEFVDRCITAMRHMDVTVEGIFRKNGNIRRMSEQIEAMNRNPASVKLSEENPVQLAALLKRFLRDLPEPLLTFKLHRMFTTSQRIDDAETRKKVLHYACCLLPEENRELMEVLFAFFNWISSHAYIDEMTGNKMDLSNMATVITPSILYSKSKDPSKDDSFLANEAIHSLLHDLEEFALVPEEVADILYEDFVDTNNTSLSSKDILKKCETVVRARRDPSRRRMMSNNYAHAHRAPVDVGAANNNHNHSQNTASAAAASSSSSVPTSGLKSPASPPPYAATTTTTNTMTTSTANASSSAISATITVASTSTAVSLPHAPTSNNAPIPTSTATSTTTTTSAPPPTGDRVPLPAAVDRC</sequence>
<dbReference type="OrthoDB" id="20689at2759"/>
<feature type="region of interest" description="Disordered" evidence="7">
    <location>
        <begin position="28"/>
        <end position="51"/>
    </location>
</feature>
<dbReference type="PANTHER" id="PTHR24215:SF10">
    <property type="entry name" value="RHO-GTPASE-ACTIVATING PROTEIN LRG1"/>
    <property type="match status" value="1"/>
</dbReference>
<feature type="domain" description="LIM zinc-binding" evidence="8">
    <location>
        <begin position="138"/>
        <end position="198"/>
    </location>
</feature>
<dbReference type="InterPro" id="IPR000198">
    <property type="entry name" value="RhoGAP_dom"/>
</dbReference>
<name>A0A4P9Z0X0_9FUNG</name>
<gene>
    <name evidence="10" type="ORF">SYNPS1DRAFT_14742</name>
</gene>
<dbReference type="GO" id="GO:0005737">
    <property type="term" value="C:cytoplasm"/>
    <property type="evidence" value="ECO:0007669"/>
    <property type="project" value="TreeGrafter"/>
</dbReference>
<evidence type="ECO:0000256" key="5">
    <source>
        <dbReference type="ARBA" id="ARBA00023242"/>
    </source>
</evidence>
<dbReference type="SUPFAM" id="SSF48350">
    <property type="entry name" value="GTPase activation domain, GAP"/>
    <property type="match status" value="1"/>
</dbReference>
<dbReference type="GO" id="GO:0030036">
    <property type="term" value="P:actin cytoskeleton organization"/>
    <property type="evidence" value="ECO:0007669"/>
    <property type="project" value="TreeGrafter"/>
</dbReference>
<evidence type="ECO:0000259" key="9">
    <source>
        <dbReference type="PROSITE" id="PS50238"/>
    </source>
</evidence>
<dbReference type="InterPro" id="IPR001781">
    <property type="entry name" value="Znf_LIM"/>
</dbReference>
<dbReference type="Pfam" id="PF00620">
    <property type="entry name" value="RhoGAP"/>
    <property type="match status" value="1"/>
</dbReference>
<evidence type="ECO:0000256" key="1">
    <source>
        <dbReference type="ARBA" id="ARBA00004123"/>
    </source>
</evidence>
<dbReference type="Proteomes" id="UP000278143">
    <property type="component" value="Unassembled WGS sequence"/>
</dbReference>
<feature type="domain" description="LIM zinc-binding" evidence="8">
    <location>
        <begin position="74"/>
        <end position="135"/>
    </location>
</feature>
<keyword evidence="3" id="KW-0677">Repeat</keyword>
<dbReference type="GO" id="GO:0046872">
    <property type="term" value="F:metal ion binding"/>
    <property type="evidence" value="ECO:0007669"/>
    <property type="project" value="UniProtKB-KW"/>
</dbReference>
<feature type="compositionally biased region" description="Low complexity" evidence="7">
    <location>
        <begin position="1073"/>
        <end position="1088"/>
    </location>
</feature>
<feature type="compositionally biased region" description="Low complexity" evidence="7">
    <location>
        <begin position="28"/>
        <end position="41"/>
    </location>
</feature>
<dbReference type="PROSITE" id="PS00478">
    <property type="entry name" value="LIM_DOMAIN_1"/>
    <property type="match status" value="3"/>
</dbReference>
<evidence type="ECO:0000256" key="2">
    <source>
        <dbReference type="ARBA" id="ARBA00022723"/>
    </source>
</evidence>
<dbReference type="GO" id="GO:0005634">
    <property type="term" value="C:nucleus"/>
    <property type="evidence" value="ECO:0007669"/>
    <property type="project" value="UniProtKB-SubCell"/>
</dbReference>
<dbReference type="GO" id="GO:0007165">
    <property type="term" value="P:signal transduction"/>
    <property type="evidence" value="ECO:0007669"/>
    <property type="project" value="InterPro"/>
</dbReference>
<dbReference type="PANTHER" id="PTHR24215">
    <property type="entry name" value="RHO-GTPASE-ACTIVATING PROTEIN LRG1"/>
    <property type="match status" value="1"/>
</dbReference>
<organism evidence="10 11">
    <name type="scientific">Syncephalis pseudoplumigaleata</name>
    <dbReference type="NCBI Taxonomy" id="1712513"/>
    <lineage>
        <taxon>Eukaryota</taxon>
        <taxon>Fungi</taxon>
        <taxon>Fungi incertae sedis</taxon>
        <taxon>Zoopagomycota</taxon>
        <taxon>Zoopagomycotina</taxon>
        <taxon>Zoopagomycetes</taxon>
        <taxon>Zoopagales</taxon>
        <taxon>Piptocephalidaceae</taxon>
        <taxon>Syncephalis</taxon>
    </lineage>
</organism>
<dbReference type="Gene3D" id="1.10.555.10">
    <property type="entry name" value="Rho GTPase activation protein"/>
    <property type="match status" value="1"/>
</dbReference>
<dbReference type="SMART" id="SM00132">
    <property type="entry name" value="LIM"/>
    <property type="match status" value="3"/>
</dbReference>
<dbReference type="CDD" id="cd09392">
    <property type="entry name" value="LIM2_Lrg1p_like"/>
    <property type="match status" value="1"/>
</dbReference>
<keyword evidence="6" id="KW-0440">LIM domain</keyword>
<evidence type="ECO:0000256" key="4">
    <source>
        <dbReference type="ARBA" id="ARBA00022833"/>
    </source>
</evidence>